<evidence type="ECO:0000313" key="5">
    <source>
        <dbReference type="EMBL" id="KAK1404243.1"/>
    </source>
</evidence>
<dbReference type="Proteomes" id="UP001237642">
    <property type="component" value="Unassembled WGS sequence"/>
</dbReference>
<feature type="region of interest" description="Disordered" evidence="2">
    <location>
        <begin position="667"/>
        <end position="758"/>
    </location>
</feature>
<dbReference type="PANTHER" id="PTHR13466">
    <property type="entry name" value="TEX2 PROTEIN-RELATED"/>
    <property type="match status" value="1"/>
</dbReference>
<evidence type="ECO:0000313" key="6">
    <source>
        <dbReference type="Proteomes" id="UP001237642"/>
    </source>
</evidence>
<reference evidence="5" key="2">
    <citation type="submission" date="2023-05" db="EMBL/GenBank/DDBJ databases">
        <authorList>
            <person name="Schelkunov M.I."/>
        </authorList>
    </citation>
    <scope>NUCLEOTIDE SEQUENCE</scope>
    <source>
        <strain evidence="5">Hsosn_3</strain>
        <tissue evidence="5">Leaf</tissue>
    </source>
</reference>
<keyword evidence="3" id="KW-0472">Membrane</keyword>
<feature type="domain" description="SMP" evidence="4">
    <location>
        <begin position="64"/>
        <end position="189"/>
    </location>
</feature>
<protein>
    <submittedName>
        <fullName evidence="5">Integral membrane protein conserved region (DUF2404)</fullName>
    </submittedName>
</protein>
<evidence type="ECO:0000259" key="4">
    <source>
        <dbReference type="Pfam" id="PF23065"/>
    </source>
</evidence>
<dbReference type="CDD" id="cd21675">
    <property type="entry name" value="SMP_TEX2"/>
    <property type="match status" value="1"/>
</dbReference>
<dbReference type="PANTHER" id="PTHR13466:SF0">
    <property type="entry name" value="SMP-LTD DOMAIN-CONTAINING PROTEIN"/>
    <property type="match status" value="1"/>
</dbReference>
<dbReference type="AlphaFoldDB" id="A0AAD8JI89"/>
<feature type="region of interest" description="Disordered" evidence="2">
    <location>
        <begin position="300"/>
        <end position="329"/>
    </location>
</feature>
<comment type="caution">
    <text evidence="5">The sequence shown here is derived from an EMBL/GenBank/DDBJ whole genome shotgun (WGS) entry which is preliminary data.</text>
</comment>
<dbReference type="EMBL" id="JAUIZM010000001">
    <property type="protein sequence ID" value="KAK1404243.1"/>
    <property type="molecule type" value="Genomic_DNA"/>
</dbReference>
<keyword evidence="6" id="KW-1185">Reference proteome</keyword>
<reference evidence="5" key="1">
    <citation type="submission" date="2023-02" db="EMBL/GenBank/DDBJ databases">
        <title>Genome of toxic invasive species Heracleum sosnowskyi carries increased number of genes despite the absence of recent whole-genome duplications.</title>
        <authorList>
            <person name="Schelkunov M."/>
            <person name="Shtratnikova V."/>
            <person name="Makarenko M."/>
            <person name="Klepikova A."/>
            <person name="Omelchenko D."/>
            <person name="Novikova G."/>
            <person name="Obukhova E."/>
            <person name="Bogdanov V."/>
            <person name="Penin A."/>
            <person name="Logacheva M."/>
        </authorList>
    </citation>
    <scope>NUCLEOTIDE SEQUENCE</scope>
    <source>
        <strain evidence="5">Hsosn_3</strain>
        <tissue evidence="5">Leaf</tissue>
    </source>
</reference>
<accession>A0AAD8JI89</accession>
<evidence type="ECO:0000256" key="2">
    <source>
        <dbReference type="SAM" id="MobiDB-lite"/>
    </source>
</evidence>
<sequence length="758" mass="85075">MCSNMLLFTLSVGFFLGVLSIILLEFLGFLFLIKRLNRKKVKDQDFEHQFQQVDGDHLDLSFPNKQGPVWVLDLEKVPKHWMNDKGSREQKRKIEVLEVNPVHKYAKLKDQLLLITDSNGSSTEIRLKGCTIAAVSATNLPSRKWAKKYPIKVESETSAIYHGDKRLYIYFETSVEKESWSKALRIASCTNDEKLMAFAKLRVEFQNYLTALNTEYPSLMKPIMGFSAESIDKSIKIDGSSSKVRHFLKRLTKKTSKSGIDFKADWSSTGGREGKSVNEKFRLPQESVAATCFPKPPLVGKVPNSIDENTESATISRSGSRNSFSAGSEAEIDDKHISDEGTLCWNILLSRLFFDVKSNSMIKSIAQARIQRSLSNVRTPSYIESMTSNSETTSVDEVASDLLEGIEHYRNQLKLSEETAEKMEAKTEGNPKIGKIKSFKSSLQGSTCASKWKSIINTVAKQVSQVPLSLGMRVASLRGILRLEIRGPPSDQIWLAFTSMPDIDLNLESSVGEHKITSAHIALFLINRFKAAIRETMVLPNFENINISFMTAEKDDWIPRQAAPFVWINQESSSDSTTLHEPPSSQQNEAAQLSGSRREPHSKLGYNENKVDELEGLQLQTKKSLSTSSNSINQSSLNENPLQELKIPLLGDGEAEPTPWLIKEEHVERQEPKQKIQSPSRSASLSELSSRSVSISDEEAHSMLGDDARPKRIGSTRAKMLGLGKKMGDKFEERRRHIEEKGRNIVQRMRGPDKGVSQ</sequence>
<organism evidence="5 6">
    <name type="scientific">Heracleum sosnowskyi</name>
    <dbReference type="NCBI Taxonomy" id="360622"/>
    <lineage>
        <taxon>Eukaryota</taxon>
        <taxon>Viridiplantae</taxon>
        <taxon>Streptophyta</taxon>
        <taxon>Embryophyta</taxon>
        <taxon>Tracheophyta</taxon>
        <taxon>Spermatophyta</taxon>
        <taxon>Magnoliopsida</taxon>
        <taxon>eudicotyledons</taxon>
        <taxon>Gunneridae</taxon>
        <taxon>Pentapetalae</taxon>
        <taxon>asterids</taxon>
        <taxon>campanulids</taxon>
        <taxon>Apiales</taxon>
        <taxon>Apiaceae</taxon>
        <taxon>Apioideae</taxon>
        <taxon>apioid superclade</taxon>
        <taxon>Tordylieae</taxon>
        <taxon>Tordyliinae</taxon>
        <taxon>Heracleum</taxon>
    </lineage>
</organism>
<feature type="compositionally biased region" description="Low complexity" evidence="2">
    <location>
        <begin position="678"/>
        <end position="695"/>
    </location>
</feature>
<dbReference type="InterPro" id="IPR057080">
    <property type="entry name" value="PH_SMPa"/>
</dbReference>
<feature type="compositionally biased region" description="Polar residues" evidence="2">
    <location>
        <begin position="572"/>
        <end position="595"/>
    </location>
</feature>
<dbReference type="GO" id="GO:0005789">
    <property type="term" value="C:endoplasmic reticulum membrane"/>
    <property type="evidence" value="ECO:0007669"/>
    <property type="project" value="UniProtKB-SubCell"/>
</dbReference>
<name>A0AAD8JI89_9APIA</name>
<feature type="transmembrane region" description="Helical" evidence="3">
    <location>
        <begin position="6"/>
        <end position="33"/>
    </location>
</feature>
<comment type="subcellular location">
    <subcellularLocation>
        <location evidence="1">Endoplasmic reticulum membrane</location>
    </subcellularLocation>
</comment>
<keyword evidence="3" id="KW-0812">Transmembrane</keyword>
<dbReference type="Pfam" id="PF23065">
    <property type="entry name" value="PH_SMPa"/>
    <property type="match status" value="1"/>
</dbReference>
<gene>
    <name evidence="5" type="ORF">POM88_003848</name>
</gene>
<keyword evidence="3" id="KW-1133">Transmembrane helix</keyword>
<proteinExistence type="predicted"/>
<feature type="compositionally biased region" description="Polar residues" evidence="2">
    <location>
        <begin position="311"/>
        <end position="326"/>
    </location>
</feature>
<evidence type="ECO:0000256" key="3">
    <source>
        <dbReference type="SAM" id="Phobius"/>
    </source>
</evidence>
<dbReference type="GO" id="GO:0008289">
    <property type="term" value="F:lipid binding"/>
    <property type="evidence" value="ECO:0007669"/>
    <property type="project" value="TreeGrafter"/>
</dbReference>
<evidence type="ECO:0000256" key="1">
    <source>
        <dbReference type="ARBA" id="ARBA00004586"/>
    </source>
</evidence>
<feature type="compositionally biased region" description="Basic and acidic residues" evidence="2">
    <location>
        <begin position="698"/>
        <end position="710"/>
    </location>
</feature>
<feature type="region of interest" description="Disordered" evidence="2">
    <location>
        <begin position="572"/>
        <end position="604"/>
    </location>
</feature>
<feature type="compositionally biased region" description="Basic and acidic residues" evidence="2">
    <location>
        <begin position="726"/>
        <end position="743"/>
    </location>
</feature>